<accession>A0A4R5AXP4</accession>
<dbReference type="GO" id="GO:0004803">
    <property type="term" value="F:transposase activity"/>
    <property type="evidence" value="ECO:0007669"/>
    <property type="project" value="InterPro"/>
</dbReference>
<evidence type="ECO:0000313" key="3">
    <source>
        <dbReference type="EMBL" id="TDD77931.1"/>
    </source>
</evidence>
<dbReference type="InterPro" id="IPR047650">
    <property type="entry name" value="Transpos_IS110"/>
</dbReference>
<dbReference type="NCBIfam" id="NF033542">
    <property type="entry name" value="transpos_IS110"/>
    <property type="match status" value="1"/>
</dbReference>
<comment type="caution">
    <text evidence="3">The sequence shown here is derived from an EMBL/GenBank/DDBJ whole genome shotgun (WGS) entry which is preliminary data.</text>
</comment>
<dbReference type="RefSeq" id="WP_132199953.1">
    <property type="nucleotide sequence ID" value="NZ_SMKY01000128.1"/>
</dbReference>
<dbReference type="InterPro" id="IPR002525">
    <property type="entry name" value="Transp_IS110-like_N"/>
</dbReference>
<evidence type="ECO:0000313" key="4">
    <source>
        <dbReference type="Proteomes" id="UP000295578"/>
    </source>
</evidence>
<protein>
    <submittedName>
        <fullName evidence="3">IS110 family transposase</fullName>
    </submittedName>
</protein>
<gene>
    <name evidence="3" type="ORF">E1293_25330</name>
</gene>
<keyword evidence="4" id="KW-1185">Reference proteome</keyword>
<name>A0A4R5AXP4_9ACTN</name>
<feature type="domain" description="Transposase IS116/IS110/IS902 C-terminal" evidence="2">
    <location>
        <begin position="274"/>
        <end position="357"/>
    </location>
</feature>
<feature type="domain" description="Transposase IS110-like N-terminal" evidence="1">
    <location>
        <begin position="5"/>
        <end position="164"/>
    </location>
</feature>
<dbReference type="AlphaFoldDB" id="A0A4R5AXP4"/>
<dbReference type="Pfam" id="PF01548">
    <property type="entry name" value="DEDD_Tnp_IS110"/>
    <property type="match status" value="1"/>
</dbReference>
<dbReference type="OrthoDB" id="3188901at2"/>
<dbReference type="InterPro" id="IPR003346">
    <property type="entry name" value="Transposase_20"/>
</dbReference>
<reference evidence="3 4" key="1">
    <citation type="submission" date="2019-03" db="EMBL/GenBank/DDBJ databases">
        <title>Draft genome sequences of novel Actinobacteria.</title>
        <authorList>
            <person name="Sahin N."/>
            <person name="Ay H."/>
            <person name="Saygin H."/>
        </authorList>
    </citation>
    <scope>NUCLEOTIDE SEQUENCE [LARGE SCALE GENOMIC DNA]</scope>
    <source>
        <strain evidence="3 4">DSM 45941</strain>
    </source>
</reference>
<dbReference type="PANTHER" id="PTHR33055">
    <property type="entry name" value="TRANSPOSASE FOR INSERTION SEQUENCE ELEMENT IS1111A"/>
    <property type="match status" value="1"/>
</dbReference>
<evidence type="ECO:0000259" key="1">
    <source>
        <dbReference type="Pfam" id="PF01548"/>
    </source>
</evidence>
<dbReference type="GO" id="GO:0003677">
    <property type="term" value="F:DNA binding"/>
    <property type="evidence" value="ECO:0007669"/>
    <property type="project" value="InterPro"/>
</dbReference>
<dbReference type="PANTHER" id="PTHR33055:SF3">
    <property type="entry name" value="PUTATIVE TRANSPOSASE FOR IS117-RELATED"/>
    <property type="match status" value="1"/>
</dbReference>
<dbReference type="Pfam" id="PF02371">
    <property type="entry name" value="Transposase_20"/>
    <property type="match status" value="1"/>
</dbReference>
<proteinExistence type="predicted"/>
<evidence type="ECO:0000259" key="2">
    <source>
        <dbReference type="Pfam" id="PF02371"/>
    </source>
</evidence>
<dbReference type="GO" id="GO:0006313">
    <property type="term" value="P:DNA transposition"/>
    <property type="evidence" value="ECO:0007669"/>
    <property type="project" value="InterPro"/>
</dbReference>
<organism evidence="3 4">
    <name type="scientific">Actinomadura darangshiensis</name>
    <dbReference type="NCBI Taxonomy" id="705336"/>
    <lineage>
        <taxon>Bacteria</taxon>
        <taxon>Bacillati</taxon>
        <taxon>Actinomycetota</taxon>
        <taxon>Actinomycetes</taxon>
        <taxon>Streptosporangiales</taxon>
        <taxon>Thermomonosporaceae</taxon>
        <taxon>Actinomadura</taxon>
    </lineage>
</organism>
<sequence>MGVVVGIDVAKEVHWAEIKIAEGGKVVSSHRVDNTPENVSALIGEIKDVEVEHGPALVGIDILGGIASLLQTMMLEAGLVVVHVPGLAVNRARRGTRGGENKSDPKDAKVIADQVRMRDDLRQVAATREEDVELRLLTARRAELVEDASRRANRLRALLNAIHPGLERHVEVTGKTWLHLLTRYVTPAEIRAAGRTRVLAHLRKLRWVKDTVLIRITETAVGSAQRQRVSMPGEKVTAELVKETAAEALAARDRLAALDKRIQETLDRHPDGALVASLPGMGPIMTAEFLAVTGGISRFATGDQLAAAAGLAPVLKQSGKSRHLQRARSGDRALKRVFYQSAFCAIGHDPASTDFYRRKRAEGKNHQQAVLALARRRVNVLHAILRKRHPYSTDYTPAAA</sequence>
<dbReference type="EMBL" id="SMKY01000128">
    <property type="protein sequence ID" value="TDD77931.1"/>
    <property type="molecule type" value="Genomic_DNA"/>
</dbReference>
<dbReference type="Proteomes" id="UP000295578">
    <property type="component" value="Unassembled WGS sequence"/>
</dbReference>